<reference evidence="2 3" key="1">
    <citation type="submission" date="2019-07" db="EMBL/GenBank/DDBJ databases">
        <title>Rhodococcus cavernicolus sp. nov., isolated from a cave.</title>
        <authorList>
            <person name="Lee S.D."/>
        </authorList>
    </citation>
    <scope>NUCLEOTIDE SEQUENCE [LARGE SCALE GENOMIC DNA]</scope>
    <source>
        <strain evidence="2 3">C1-24</strain>
    </source>
</reference>
<dbReference type="PANTHER" id="PTHR33164:SF89">
    <property type="entry name" value="MARR FAMILY REGULATORY PROTEIN"/>
    <property type="match status" value="1"/>
</dbReference>
<protein>
    <submittedName>
        <fullName evidence="2">Winged helix-turn-helix transcriptional regulator</fullName>
    </submittedName>
</protein>
<evidence type="ECO:0000259" key="1">
    <source>
        <dbReference type="PROSITE" id="PS50995"/>
    </source>
</evidence>
<accession>A0A5A7SFB1</accession>
<dbReference type="Pfam" id="PF12802">
    <property type="entry name" value="MarR_2"/>
    <property type="match status" value="1"/>
</dbReference>
<dbReference type="Gene3D" id="1.10.10.10">
    <property type="entry name" value="Winged helix-like DNA-binding domain superfamily/Winged helix DNA-binding domain"/>
    <property type="match status" value="1"/>
</dbReference>
<keyword evidence="3" id="KW-1185">Reference proteome</keyword>
<dbReference type="GO" id="GO:0006950">
    <property type="term" value="P:response to stress"/>
    <property type="evidence" value="ECO:0007669"/>
    <property type="project" value="TreeGrafter"/>
</dbReference>
<dbReference type="InterPro" id="IPR036388">
    <property type="entry name" value="WH-like_DNA-bd_sf"/>
</dbReference>
<dbReference type="PRINTS" id="PR00598">
    <property type="entry name" value="HTHMARR"/>
</dbReference>
<feature type="domain" description="HTH marR-type" evidence="1">
    <location>
        <begin position="1"/>
        <end position="142"/>
    </location>
</feature>
<dbReference type="Proteomes" id="UP000322244">
    <property type="component" value="Unassembled WGS sequence"/>
</dbReference>
<dbReference type="PANTHER" id="PTHR33164">
    <property type="entry name" value="TRANSCRIPTIONAL REGULATOR, MARR FAMILY"/>
    <property type="match status" value="1"/>
</dbReference>
<dbReference type="SMART" id="SM00347">
    <property type="entry name" value="HTH_MARR"/>
    <property type="match status" value="1"/>
</dbReference>
<dbReference type="PROSITE" id="PS50995">
    <property type="entry name" value="HTH_MARR_2"/>
    <property type="match status" value="1"/>
</dbReference>
<dbReference type="InterPro" id="IPR036390">
    <property type="entry name" value="WH_DNA-bd_sf"/>
</dbReference>
<name>A0A5A7SFB1_9NOCA</name>
<sequence length="148" mass="15771">MTAHKDLPLTSTVVFRLGTLGTLATARMTDGLDEHELKPKHVGLMSVLESGAATSQLEVAQLMGVAPSLVVALADHLQQRGLITRIRDDTDRRRQNLALTDRGRDVFAACTAIANRLDAALTADLTPAQLRGLADALRSLAHSNGLPS</sequence>
<dbReference type="InterPro" id="IPR039422">
    <property type="entry name" value="MarR/SlyA-like"/>
</dbReference>
<dbReference type="AlphaFoldDB" id="A0A5A7SFB1"/>
<dbReference type="GO" id="GO:0003700">
    <property type="term" value="F:DNA-binding transcription factor activity"/>
    <property type="evidence" value="ECO:0007669"/>
    <property type="project" value="InterPro"/>
</dbReference>
<dbReference type="RefSeq" id="WP_149428585.1">
    <property type="nucleotide sequence ID" value="NZ_VLNY01000001.1"/>
</dbReference>
<dbReference type="OrthoDB" id="4462574at2"/>
<dbReference type="SUPFAM" id="SSF46785">
    <property type="entry name" value="Winged helix' DNA-binding domain"/>
    <property type="match status" value="1"/>
</dbReference>
<organism evidence="2 3">
    <name type="scientific">Antrihabitans cavernicola</name>
    <dbReference type="NCBI Taxonomy" id="2495913"/>
    <lineage>
        <taxon>Bacteria</taxon>
        <taxon>Bacillati</taxon>
        <taxon>Actinomycetota</taxon>
        <taxon>Actinomycetes</taxon>
        <taxon>Mycobacteriales</taxon>
        <taxon>Nocardiaceae</taxon>
        <taxon>Antrihabitans</taxon>
    </lineage>
</organism>
<evidence type="ECO:0000313" key="3">
    <source>
        <dbReference type="Proteomes" id="UP000322244"/>
    </source>
</evidence>
<evidence type="ECO:0000313" key="2">
    <source>
        <dbReference type="EMBL" id="KAA0024810.1"/>
    </source>
</evidence>
<gene>
    <name evidence="2" type="ORF">FOY51_02435</name>
</gene>
<comment type="caution">
    <text evidence="2">The sequence shown here is derived from an EMBL/GenBank/DDBJ whole genome shotgun (WGS) entry which is preliminary data.</text>
</comment>
<dbReference type="InterPro" id="IPR000835">
    <property type="entry name" value="HTH_MarR-typ"/>
</dbReference>
<proteinExistence type="predicted"/>
<dbReference type="EMBL" id="VLNY01000001">
    <property type="protein sequence ID" value="KAA0024810.1"/>
    <property type="molecule type" value="Genomic_DNA"/>
</dbReference>